<dbReference type="Gene3D" id="1.10.10.10">
    <property type="entry name" value="Winged helix-like DNA-binding domain superfamily/Winged helix DNA-binding domain"/>
    <property type="match status" value="1"/>
</dbReference>
<evidence type="ECO:0000313" key="7">
    <source>
        <dbReference type="Proteomes" id="UP000319103"/>
    </source>
</evidence>
<dbReference type="InterPro" id="IPR005119">
    <property type="entry name" value="LysR_subst-bd"/>
</dbReference>
<dbReference type="RefSeq" id="WP_141634627.1">
    <property type="nucleotide sequence ID" value="NZ_VIGB01000003.1"/>
</dbReference>
<gene>
    <name evidence="6" type="ORF">E6W39_19630</name>
</gene>
<dbReference type="AlphaFoldDB" id="A0A540W4R6"/>
<organism evidence="6 7">
    <name type="scientific">Kitasatospora acidiphila</name>
    <dbReference type="NCBI Taxonomy" id="2567942"/>
    <lineage>
        <taxon>Bacteria</taxon>
        <taxon>Bacillati</taxon>
        <taxon>Actinomycetota</taxon>
        <taxon>Actinomycetes</taxon>
        <taxon>Kitasatosporales</taxon>
        <taxon>Streptomycetaceae</taxon>
        <taxon>Kitasatospora</taxon>
    </lineage>
</organism>
<comment type="similarity">
    <text evidence="1">Belongs to the LysR transcriptional regulatory family.</text>
</comment>
<name>A0A540W4R6_9ACTN</name>
<dbReference type="FunFam" id="1.10.10.10:FF:000001">
    <property type="entry name" value="LysR family transcriptional regulator"/>
    <property type="match status" value="1"/>
</dbReference>
<dbReference type="PANTHER" id="PTHR30126">
    <property type="entry name" value="HTH-TYPE TRANSCRIPTIONAL REGULATOR"/>
    <property type="match status" value="1"/>
</dbReference>
<dbReference type="InterPro" id="IPR000847">
    <property type="entry name" value="LysR_HTH_N"/>
</dbReference>
<keyword evidence="7" id="KW-1185">Reference proteome</keyword>
<dbReference type="OrthoDB" id="4131546at2"/>
<evidence type="ECO:0000256" key="4">
    <source>
        <dbReference type="ARBA" id="ARBA00023163"/>
    </source>
</evidence>
<dbReference type="Pfam" id="PF00126">
    <property type="entry name" value="HTH_1"/>
    <property type="match status" value="1"/>
</dbReference>
<dbReference type="InterPro" id="IPR036390">
    <property type="entry name" value="WH_DNA-bd_sf"/>
</dbReference>
<comment type="caution">
    <text evidence="6">The sequence shown here is derived from an EMBL/GenBank/DDBJ whole genome shotgun (WGS) entry which is preliminary data.</text>
</comment>
<evidence type="ECO:0000313" key="6">
    <source>
        <dbReference type="EMBL" id="TQF04035.1"/>
    </source>
</evidence>
<feature type="domain" description="HTH lysR-type" evidence="5">
    <location>
        <begin position="1"/>
        <end position="56"/>
    </location>
</feature>
<dbReference type="SUPFAM" id="SSF53850">
    <property type="entry name" value="Periplasmic binding protein-like II"/>
    <property type="match status" value="1"/>
</dbReference>
<dbReference type="Gene3D" id="3.40.190.10">
    <property type="entry name" value="Periplasmic binding protein-like II"/>
    <property type="match status" value="2"/>
</dbReference>
<dbReference type="PRINTS" id="PR00039">
    <property type="entry name" value="HTHLYSR"/>
</dbReference>
<dbReference type="Proteomes" id="UP000319103">
    <property type="component" value="Unassembled WGS sequence"/>
</dbReference>
<dbReference type="Pfam" id="PF03466">
    <property type="entry name" value="LysR_substrate"/>
    <property type="match status" value="1"/>
</dbReference>
<evidence type="ECO:0000256" key="3">
    <source>
        <dbReference type="ARBA" id="ARBA00023125"/>
    </source>
</evidence>
<keyword evidence="3" id="KW-0238">DNA-binding</keyword>
<dbReference type="SUPFAM" id="SSF46785">
    <property type="entry name" value="Winged helix' DNA-binding domain"/>
    <property type="match status" value="1"/>
</dbReference>
<dbReference type="EMBL" id="VIGB01000003">
    <property type="protein sequence ID" value="TQF04035.1"/>
    <property type="molecule type" value="Genomic_DNA"/>
</dbReference>
<evidence type="ECO:0000256" key="2">
    <source>
        <dbReference type="ARBA" id="ARBA00023015"/>
    </source>
</evidence>
<dbReference type="PROSITE" id="PS50931">
    <property type="entry name" value="HTH_LYSR"/>
    <property type="match status" value="1"/>
</dbReference>
<dbReference type="InterPro" id="IPR036388">
    <property type="entry name" value="WH-like_DNA-bd_sf"/>
</dbReference>
<accession>A0A540W4R6</accession>
<dbReference type="GO" id="GO:0003700">
    <property type="term" value="F:DNA-binding transcription factor activity"/>
    <property type="evidence" value="ECO:0007669"/>
    <property type="project" value="InterPro"/>
</dbReference>
<evidence type="ECO:0000256" key="1">
    <source>
        <dbReference type="ARBA" id="ARBA00009437"/>
    </source>
</evidence>
<dbReference type="PANTHER" id="PTHR30126:SF39">
    <property type="entry name" value="HTH-TYPE TRANSCRIPTIONAL REGULATOR CYSL"/>
    <property type="match status" value="1"/>
</dbReference>
<keyword evidence="4" id="KW-0804">Transcription</keyword>
<protein>
    <submittedName>
        <fullName evidence="6">LysR family transcriptional regulator</fullName>
    </submittedName>
</protein>
<evidence type="ECO:0000259" key="5">
    <source>
        <dbReference type="PROSITE" id="PS50931"/>
    </source>
</evidence>
<sequence length="293" mass="30831">MDPHLLRTFVAVAREGSFSAAAQELGYTQSAVSQQIAALEADLGVPLLTRRPVAPTEAGTRLLEHAGPLLLRLAAVRTELTRLAAAPSARLAIGLTPLAATDRLAAALARLRADLPQLLVTLETLPTARALAGLATGELDLVLLDGIAAPTDPLHLPEADQTPGSVLMVAEEPLLLALPDGHPLAGRRESGLPELVDARWIDAPEAAVPLAALRAAAHTDGFRPHLRYQGTDPHALTALIAAGHGLAILPRRAVDPRLTGVPIGRPRLLHRTELRLPHPGTPAGRRLVELLSD</sequence>
<keyword evidence="2" id="KW-0805">Transcription regulation</keyword>
<dbReference type="GO" id="GO:0000976">
    <property type="term" value="F:transcription cis-regulatory region binding"/>
    <property type="evidence" value="ECO:0007669"/>
    <property type="project" value="TreeGrafter"/>
</dbReference>
<reference evidence="6 7" key="1">
    <citation type="submission" date="2019-06" db="EMBL/GenBank/DDBJ databases">
        <title>Description of Kitasatospora acidophila sp. nov. isolated from pine grove soil, and reclassification of Streptomyces novaecaesareae to Kitasatospora novaeceasareae comb. nov.</title>
        <authorList>
            <person name="Kim M.J."/>
        </authorList>
    </citation>
    <scope>NUCLEOTIDE SEQUENCE [LARGE SCALE GENOMIC DNA]</scope>
    <source>
        <strain evidence="6 7">MMS16-CNU292</strain>
    </source>
</reference>
<proteinExistence type="inferred from homology"/>